<dbReference type="PANTHER" id="PTHR47027">
    <property type="entry name" value="REVERSE TRANSCRIPTASE DOMAIN-CONTAINING PROTEIN"/>
    <property type="match status" value="1"/>
</dbReference>
<evidence type="ECO:0000313" key="3">
    <source>
        <dbReference type="Proteomes" id="UP000024635"/>
    </source>
</evidence>
<dbReference type="InterPro" id="IPR000477">
    <property type="entry name" value="RT_dom"/>
</dbReference>
<protein>
    <recommendedName>
        <fullName evidence="1">Reverse transcriptase domain-containing protein</fullName>
    </recommendedName>
</protein>
<gene>
    <name evidence="2" type="primary">Acey_s0777.g2281</name>
    <name evidence="2" type="ORF">Y032_0777g2281</name>
</gene>
<dbReference type="AlphaFoldDB" id="A0A016WDA7"/>
<name>A0A016WDA7_9BILA</name>
<dbReference type="Pfam" id="PF00078">
    <property type="entry name" value="RVT_1"/>
    <property type="match status" value="1"/>
</dbReference>
<dbReference type="PANTHER" id="PTHR47027:SF28">
    <property type="entry name" value="ENDONUCLEASE-REVERSE TRANSCRIPTASE"/>
    <property type="match status" value="1"/>
</dbReference>
<accession>A0A016WDA7</accession>
<proteinExistence type="predicted"/>
<dbReference type="EMBL" id="JARK01000377">
    <property type="protein sequence ID" value="EYC37600.1"/>
    <property type="molecule type" value="Genomic_DNA"/>
</dbReference>
<keyword evidence="3" id="KW-1185">Reference proteome</keyword>
<dbReference type="OrthoDB" id="5833798at2759"/>
<evidence type="ECO:0000259" key="1">
    <source>
        <dbReference type="PROSITE" id="PS50878"/>
    </source>
</evidence>
<evidence type="ECO:0000313" key="2">
    <source>
        <dbReference type="EMBL" id="EYC37600.1"/>
    </source>
</evidence>
<reference evidence="3" key="1">
    <citation type="journal article" date="2015" name="Nat. Genet.">
        <title>The genome and transcriptome of the zoonotic hookworm Ancylostoma ceylanicum identify infection-specific gene families.</title>
        <authorList>
            <person name="Schwarz E.M."/>
            <person name="Hu Y."/>
            <person name="Antoshechkin I."/>
            <person name="Miller M.M."/>
            <person name="Sternberg P.W."/>
            <person name="Aroian R.V."/>
        </authorList>
    </citation>
    <scope>NUCLEOTIDE SEQUENCE</scope>
    <source>
        <strain evidence="3">HY135</strain>
    </source>
</reference>
<dbReference type="PROSITE" id="PS50878">
    <property type="entry name" value="RT_POL"/>
    <property type="match status" value="1"/>
</dbReference>
<sequence>MNGRSEVNSLRKETSPSRFLLEIKTADNWRKYREARRTAKRTVAMAKATHYGKSNKDLDTRDGERLIYRLAKSSRRQAEDVKKFREINEEHGKLLVYYRKDIVNLPTDKCAFVARCGTTDAIHARRLLIEKHREKQKALHTAFLNLEKAFDRVQREEFVEWMQIFYAYPRSQIQALAGTSAEFPVVVGVHQGSALSFLLVIFVMDAVTRDLQDPATWKLLSADDLTIASLDKCELERLTKAWSDRLAQFGLCLYVTMTKYLTNLST</sequence>
<organism evidence="2 3">
    <name type="scientific">Ancylostoma ceylanicum</name>
    <dbReference type="NCBI Taxonomy" id="53326"/>
    <lineage>
        <taxon>Eukaryota</taxon>
        <taxon>Metazoa</taxon>
        <taxon>Ecdysozoa</taxon>
        <taxon>Nematoda</taxon>
        <taxon>Chromadorea</taxon>
        <taxon>Rhabditida</taxon>
        <taxon>Rhabditina</taxon>
        <taxon>Rhabditomorpha</taxon>
        <taxon>Strongyloidea</taxon>
        <taxon>Ancylostomatidae</taxon>
        <taxon>Ancylostomatinae</taxon>
        <taxon>Ancylostoma</taxon>
    </lineage>
</organism>
<feature type="domain" description="Reverse transcriptase" evidence="1">
    <location>
        <begin position="1"/>
        <end position="266"/>
    </location>
</feature>
<dbReference type="Proteomes" id="UP000024635">
    <property type="component" value="Unassembled WGS sequence"/>
</dbReference>
<comment type="caution">
    <text evidence="2">The sequence shown here is derived from an EMBL/GenBank/DDBJ whole genome shotgun (WGS) entry which is preliminary data.</text>
</comment>